<dbReference type="AlphaFoldDB" id="A0A9W4TCP2"/>
<dbReference type="EMBL" id="CAMKVN010023385">
    <property type="protein sequence ID" value="CAI2200119.1"/>
    <property type="molecule type" value="Genomic_DNA"/>
</dbReference>
<name>A0A9W4TCP2_9GLOM</name>
<sequence>MAQQRLSRPMRSSRVPRLPSNLTINALTSMLAPTSTAVSSFIPSSSTAVASSVPSTAVIFVPPPPIVSVPPPPLVSVPPPPLVSVPPPPTPAPVTTTAVVQPRPIARIRSSSRWPEPMDLDPPGIFVETPYIPPPSQWPEPMELDPPGIYVAVDY</sequence>
<reference evidence="1" key="1">
    <citation type="submission" date="2022-08" db="EMBL/GenBank/DDBJ databases">
        <authorList>
            <person name="Kallberg Y."/>
            <person name="Tangrot J."/>
            <person name="Rosling A."/>
        </authorList>
    </citation>
    <scope>NUCLEOTIDE SEQUENCE</scope>
    <source>
        <strain evidence="1">Wild A</strain>
    </source>
</reference>
<protein>
    <submittedName>
        <fullName evidence="1">15002_t:CDS:1</fullName>
    </submittedName>
</protein>
<gene>
    <name evidence="1" type="ORF">FWILDA_LOCUS19412</name>
</gene>
<evidence type="ECO:0000313" key="1">
    <source>
        <dbReference type="EMBL" id="CAI2200119.1"/>
    </source>
</evidence>
<comment type="caution">
    <text evidence="1">The sequence shown here is derived from an EMBL/GenBank/DDBJ whole genome shotgun (WGS) entry which is preliminary data.</text>
</comment>
<proteinExistence type="predicted"/>
<dbReference type="Proteomes" id="UP001153678">
    <property type="component" value="Unassembled WGS sequence"/>
</dbReference>
<keyword evidence="2" id="KW-1185">Reference proteome</keyword>
<feature type="non-terminal residue" evidence="1">
    <location>
        <position position="155"/>
    </location>
</feature>
<evidence type="ECO:0000313" key="2">
    <source>
        <dbReference type="Proteomes" id="UP001153678"/>
    </source>
</evidence>
<accession>A0A9W4TCP2</accession>
<organism evidence="1 2">
    <name type="scientific">Funneliformis geosporum</name>
    <dbReference type="NCBI Taxonomy" id="1117311"/>
    <lineage>
        <taxon>Eukaryota</taxon>
        <taxon>Fungi</taxon>
        <taxon>Fungi incertae sedis</taxon>
        <taxon>Mucoromycota</taxon>
        <taxon>Glomeromycotina</taxon>
        <taxon>Glomeromycetes</taxon>
        <taxon>Glomerales</taxon>
        <taxon>Glomeraceae</taxon>
        <taxon>Funneliformis</taxon>
    </lineage>
</organism>